<organism evidence="1 2">
    <name type="scientific">Streptococcus anginosus subsp. whileyi CCUG 39159</name>
    <dbReference type="NCBI Taxonomy" id="1095729"/>
    <lineage>
        <taxon>Bacteria</taxon>
        <taxon>Bacillati</taxon>
        <taxon>Bacillota</taxon>
        <taxon>Bacilli</taxon>
        <taxon>Lactobacillales</taxon>
        <taxon>Streptococcaceae</taxon>
        <taxon>Streptococcus</taxon>
        <taxon>Streptococcus anginosus group</taxon>
    </lineage>
</organism>
<comment type="caution">
    <text evidence="1">The sequence shown here is derived from an EMBL/GenBank/DDBJ whole genome shotgun (WGS) entry which is preliminary data.</text>
</comment>
<proteinExistence type="predicted"/>
<evidence type="ECO:0000313" key="2">
    <source>
        <dbReference type="Proteomes" id="UP000003245"/>
    </source>
</evidence>
<protein>
    <submittedName>
        <fullName evidence="1">Uncharacterized protein</fullName>
    </submittedName>
</protein>
<dbReference type="EMBL" id="AICP01000073">
    <property type="protein sequence ID" value="EID19030.1"/>
    <property type="molecule type" value="Genomic_DNA"/>
</dbReference>
<accession>I0S6M7</accession>
<reference evidence="1 2" key="1">
    <citation type="submission" date="2012-01" db="EMBL/GenBank/DDBJ databases">
        <authorList>
            <person name="Harkins D.M."/>
            <person name="Madupu R."/>
            <person name="Durkin A.S."/>
            <person name="Torralba M."/>
            <person name="Methe B."/>
            <person name="Sutton G.G."/>
            <person name="Nelson K.E."/>
        </authorList>
    </citation>
    <scope>NUCLEOTIDE SEQUENCE [LARGE SCALE GENOMIC DNA]</scope>
    <source>
        <strain evidence="1 2">CCUG 39159</strain>
    </source>
</reference>
<gene>
    <name evidence="1" type="ORF">HMPREF1043_0169</name>
</gene>
<dbReference type="Proteomes" id="UP000003245">
    <property type="component" value="Unassembled WGS sequence"/>
</dbReference>
<sequence length="59" mass="7176">MEQYILKRQDLSAEKNIKMELFILKNLGLNKYLQVQRIEERERQIWKVEHRCGSLCAKI</sequence>
<keyword evidence="2" id="KW-1185">Reference proteome</keyword>
<dbReference type="AlphaFoldDB" id="I0S6M7"/>
<evidence type="ECO:0000313" key="1">
    <source>
        <dbReference type="EMBL" id="EID19030.1"/>
    </source>
</evidence>
<name>I0S6M7_STRAP</name>